<dbReference type="EMBL" id="JBITGY010000007">
    <property type="protein sequence ID" value="MFI6500755.1"/>
    <property type="molecule type" value="Genomic_DNA"/>
</dbReference>
<dbReference type="Proteomes" id="UP001612741">
    <property type="component" value="Unassembled WGS sequence"/>
</dbReference>
<accession>A0ABW7YXV2</accession>
<reference evidence="1 2" key="1">
    <citation type="submission" date="2024-10" db="EMBL/GenBank/DDBJ databases">
        <title>The Natural Products Discovery Center: Release of the First 8490 Sequenced Strains for Exploring Actinobacteria Biosynthetic Diversity.</title>
        <authorList>
            <person name="Kalkreuter E."/>
            <person name="Kautsar S.A."/>
            <person name="Yang D."/>
            <person name="Bader C.D."/>
            <person name="Teijaro C.N."/>
            <person name="Fluegel L."/>
            <person name="Davis C.M."/>
            <person name="Simpson J.R."/>
            <person name="Lauterbach L."/>
            <person name="Steele A.D."/>
            <person name="Gui C."/>
            <person name="Meng S."/>
            <person name="Li G."/>
            <person name="Viehrig K."/>
            <person name="Ye F."/>
            <person name="Su P."/>
            <person name="Kiefer A.F."/>
            <person name="Nichols A."/>
            <person name="Cepeda A.J."/>
            <person name="Yan W."/>
            <person name="Fan B."/>
            <person name="Jiang Y."/>
            <person name="Adhikari A."/>
            <person name="Zheng C.-J."/>
            <person name="Schuster L."/>
            <person name="Cowan T.M."/>
            <person name="Smanski M.J."/>
            <person name="Chevrette M.G."/>
            <person name="De Carvalho L.P.S."/>
            <person name="Shen B."/>
        </authorList>
    </citation>
    <scope>NUCLEOTIDE SEQUENCE [LARGE SCALE GENOMIC DNA]</scope>
    <source>
        <strain evidence="1 2">NPDC050545</strain>
    </source>
</reference>
<organism evidence="1 2">
    <name type="scientific">Nonomuraea typhae</name>
    <dbReference type="NCBI Taxonomy" id="2603600"/>
    <lineage>
        <taxon>Bacteria</taxon>
        <taxon>Bacillati</taxon>
        <taxon>Actinomycetota</taxon>
        <taxon>Actinomycetes</taxon>
        <taxon>Streptosporangiales</taxon>
        <taxon>Streptosporangiaceae</taxon>
        <taxon>Nonomuraea</taxon>
    </lineage>
</organism>
<keyword evidence="2" id="KW-1185">Reference proteome</keyword>
<gene>
    <name evidence="1" type="ORF">ACIBG2_25505</name>
</gene>
<name>A0ABW7YXV2_9ACTN</name>
<comment type="caution">
    <text evidence="1">The sequence shown here is derived from an EMBL/GenBank/DDBJ whole genome shotgun (WGS) entry which is preliminary data.</text>
</comment>
<protein>
    <submittedName>
        <fullName evidence="1">Uncharacterized protein</fullName>
    </submittedName>
</protein>
<proteinExistence type="predicted"/>
<evidence type="ECO:0000313" key="1">
    <source>
        <dbReference type="EMBL" id="MFI6500755.1"/>
    </source>
</evidence>
<evidence type="ECO:0000313" key="2">
    <source>
        <dbReference type="Proteomes" id="UP001612741"/>
    </source>
</evidence>
<dbReference type="RefSeq" id="WP_397084873.1">
    <property type="nucleotide sequence ID" value="NZ_JBITGY010000007.1"/>
</dbReference>
<sequence>MNSVYVDQARLTADRIYHRVSGTEAVLTIGNQRLPVSRNDVTAVREAIIVAERLATAAVFWKSDLEAIHGQLEHQARERQNAHGRDVLRTEPGETTIWQAGSVHLINPPKAGSR</sequence>